<dbReference type="Gene3D" id="1.10.10.2520">
    <property type="entry name" value="Cell wall hydrolase SleB, domain 1"/>
    <property type="match status" value="1"/>
</dbReference>
<evidence type="ECO:0000259" key="1">
    <source>
        <dbReference type="Pfam" id="PF07486"/>
    </source>
</evidence>
<organism evidence="2 3">
    <name type="scientific">Pontiella desulfatans</name>
    <dbReference type="NCBI Taxonomy" id="2750659"/>
    <lineage>
        <taxon>Bacteria</taxon>
        <taxon>Pseudomonadati</taxon>
        <taxon>Kiritimatiellota</taxon>
        <taxon>Kiritimatiellia</taxon>
        <taxon>Kiritimatiellales</taxon>
        <taxon>Pontiellaceae</taxon>
        <taxon>Pontiella</taxon>
    </lineage>
</organism>
<name>A0A6C2U698_PONDE</name>
<dbReference type="Proteomes" id="UP000366872">
    <property type="component" value="Unassembled WGS sequence"/>
</dbReference>
<keyword evidence="3" id="KW-1185">Reference proteome</keyword>
<dbReference type="Pfam" id="PF07486">
    <property type="entry name" value="Hydrolase_2"/>
    <property type="match status" value="1"/>
</dbReference>
<dbReference type="InterPro" id="IPR042047">
    <property type="entry name" value="SleB_dom1"/>
</dbReference>
<sequence length="165" mass="18546">MSTRRELTTSLLSLSFAATAQTEKPETIPEDSELSARIISYTLFGEARGETLKGKMAIAAVIHTRANLKNKSYAEICLQEAQFSCWNKLDGVPANYSTGIDMLPIDVKARNECYCVAWLLISGQYKWESLTHFYNPDKVTPAWAVSLRRTQKIGKHIFGYSHIIP</sequence>
<proteinExistence type="predicted"/>
<dbReference type="EMBL" id="CAAHFG010000002">
    <property type="protein sequence ID" value="VGO15369.1"/>
    <property type="molecule type" value="Genomic_DNA"/>
</dbReference>
<dbReference type="GO" id="GO:0016787">
    <property type="term" value="F:hydrolase activity"/>
    <property type="evidence" value="ECO:0007669"/>
    <property type="project" value="InterPro"/>
</dbReference>
<dbReference type="AlphaFoldDB" id="A0A6C2U698"/>
<protein>
    <submittedName>
        <fullName evidence="2">Spore cortex-lytic enzyme</fullName>
    </submittedName>
</protein>
<dbReference type="InterPro" id="IPR011105">
    <property type="entry name" value="Cell_wall_hydrolase_SleB"/>
</dbReference>
<feature type="domain" description="Cell wall hydrolase SleB" evidence="1">
    <location>
        <begin position="49"/>
        <end position="158"/>
    </location>
</feature>
<gene>
    <name evidence="2" type="primary">sleB</name>
    <name evidence="2" type="ORF">PDESU_03952</name>
</gene>
<evidence type="ECO:0000313" key="3">
    <source>
        <dbReference type="Proteomes" id="UP000366872"/>
    </source>
</evidence>
<accession>A0A6C2U698</accession>
<reference evidence="2 3" key="1">
    <citation type="submission" date="2019-04" db="EMBL/GenBank/DDBJ databases">
        <authorList>
            <person name="Van Vliet M D."/>
        </authorList>
    </citation>
    <scope>NUCLEOTIDE SEQUENCE [LARGE SCALE GENOMIC DNA]</scope>
    <source>
        <strain evidence="2 3">F1</strain>
    </source>
</reference>
<dbReference type="RefSeq" id="WP_168442415.1">
    <property type="nucleotide sequence ID" value="NZ_CAAHFG010000002.1"/>
</dbReference>
<evidence type="ECO:0000313" key="2">
    <source>
        <dbReference type="EMBL" id="VGO15369.1"/>
    </source>
</evidence>
<dbReference type="Gene3D" id="6.20.240.60">
    <property type="match status" value="1"/>
</dbReference>